<dbReference type="NCBIfam" id="TIGR01484">
    <property type="entry name" value="HAD-SF-IIB"/>
    <property type="match status" value="1"/>
</dbReference>
<dbReference type="SFLD" id="SFLDG01140">
    <property type="entry name" value="C2.B:_Phosphomannomutase_and_P"/>
    <property type="match status" value="1"/>
</dbReference>
<organism evidence="3">
    <name type="scientific">Desulfurivibrio alkaliphilus</name>
    <dbReference type="NCBI Taxonomy" id="427923"/>
    <lineage>
        <taxon>Bacteria</taxon>
        <taxon>Pseudomonadati</taxon>
        <taxon>Thermodesulfobacteriota</taxon>
        <taxon>Desulfobulbia</taxon>
        <taxon>Desulfobulbales</taxon>
        <taxon>Desulfobulbaceae</taxon>
        <taxon>Desulfurivibrio</taxon>
    </lineage>
</organism>
<dbReference type="PANTHER" id="PTHR46521">
    <property type="entry name" value="SUCROSE-PHOSPHATASE 2-RELATED"/>
    <property type="match status" value="1"/>
</dbReference>
<dbReference type="SFLD" id="SFLDG01141">
    <property type="entry name" value="C2.B.1:_Sucrose_Phosphatase_Li"/>
    <property type="match status" value="1"/>
</dbReference>
<feature type="domain" description="Sucrose phosphatase-like" evidence="2">
    <location>
        <begin position="16"/>
        <end position="288"/>
    </location>
</feature>
<dbReference type="AlphaFoldDB" id="A0A7C2XRZ8"/>
<dbReference type="SFLD" id="SFLDS00003">
    <property type="entry name" value="Haloacid_Dehalogenase"/>
    <property type="match status" value="1"/>
</dbReference>
<evidence type="ECO:0000256" key="1">
    <source>
        <dbReference type="ARBA" id="ARBA00022801"/>
    </source>
</evidence>
<dbReference type="PANTHER" id="PTHR46521:SF4">
    <property type="entry name" value="SUCROSE-PHOSPHATASE 2-RELATED"/>
    <property type="match status" value="1"/>
</dbReference>
<name>A0A7C2XRZ8_9BACT</name>
<reference evidence="3" key="1">
    <citation type="journal article" date="2020" name="mSystems">
        <title>Genome- and Community-Level Interaction Insights into Carbon Utilization and Element Cycling Functions of Hydrothermarchaeota in Hydrothermal Sediment.</title>
        <authorList>
            <person name="Zhou Z."/>
            <person name="Liu Y."/>
            <person name="Xu W."/>
            <person name="Pan J."/>
            <person name="Luo Z.H."/>
            <person name="Li M."/>
        </authorList>
    </citation>
    <scope>NUCLEOTIDE SEQUENCE [LARGE SCALE GENOMIC DNA]</scope>
    <source>
        <strain evidence="3">SpSt-1224</strain>
    </source>
</reference>
<dbReference type="Proteomes" id="UP000885986">
    <property type="component" value="Unassembled WGS sequence"/>
</dbReference>
<proteinExistence type="predicted"/>
<dbReference type="InterPro" id="IPR051518">
    <property type="entry name" value="Sucrose_Phosphatase"/>
</dbReference>
<dbReference type="InterPro" id="IPR023214">
    <property type="entry name" value="HAD_sf"/>
</dbReference>
<dbReference type="Pfam" id="PF05116">
    <property type="entry name" value="S6PP"/>
    <property type="match status" value="1"/>
</dbReference>
<evidence type="ECO:0000259" key="2">
    <source>
        <dbReference type="Pfam" id="PF05116"/>
    </source>
</evidence>
<evidence type="ECO:0000313" key="3">
    <source>
        <dbReference type="EMBL" id="HET98391.1"/>
    </source>
</evidence>
<gene>
    <name evidence="3" type="ORF">ENN98_06830</name>
</gene>
<accession>A0A7C2XRZ8</accession>
<dbReference type="SUPFAM" id="SSF56784">
    <property type="entry name" value="HAD-like"/>
    <property type="match status" value="1"/>
</dbReference>
<dbReference type="EMBL" id="DSDS01000151">
    <property type="protein sequence ID" value="HET98391.1"/>
    <property type="molecule type" value="Genomic_DNA"/>
</dbReference>
<dbReference type="Gene3D" id="3.40.50.1000">
    <property type="entry name" value="HAD superfamily/HAD-like"/>
    <property type="match status" value="1"/>
</dbReference>
<dbReference type="InterPro" id="IPR006380">
    <property type="entry name" value="SPP-like_dom"/>
</dbReference>
<sequence>MNNPDNNFSADPGPERLLLCSDLDRTILPNGPWPESSRARPLLRRLAREPRFKLAYVSGRDLVLLRAAIVEYEIPPPDYAIGDVGTTIYRVTDGNWQVLPAWQEEIAGDWRGKTSSDLAPLLVGVEGLRLQEPEKQNTCKLSFYTPARFPGGATERERLLAQVRERLAPADIRACLIWSIDEEKDCGLLDLLPERAGKLPAIRFLMRHLGFTPADTVFAGDSGNDLDVLGSELNAVLVANAPEEVRRQARELVRAAGREETLYCATGNFRGLNGNYSAGVIEGLVHYQPRIITWLDTA</sequence>
<comment type="caution">
    <text evidence="3">The sequence shown here is derived from an EMBL/GenBank/DDBJ whole genome shotgun (WGS) entry which is preliminary data.</text>
</comment>
<keyword evidence="1 3" id="KW-0378">Hydrolase</keyword>
<dbReference type="InterPro" id="IPR006379">
    <property type="entry name" value="HAD-SF_hydro_IIB"/>
</dbReference>
<dbReference type="GO" id="GO:0016791">
    <property type="term" value="F:phosphatase activity"/>
    <property type="evidence" value="ECO:0007669"/>
    <property type="project" value="UniProtKB-ARBA"/>
</dbReference>
<dbReference type="Gene3D" id="3.90.1070.10">
    <property type="match status" value="1"/>
</dbReference>
<dbReference type="InterPro" id="IPR036412">
    <property type="entry name" value="HAD-like_sf"/>
</dbReference>
<protein>
    <submittedName>
        <fullName evidence="3">HAD-IIB family hydrolase</fullName>
    </submittedName>
</protein>